<name>A0A3N1Y1A6_9GAMM</name>
<dbReference type="Gene3D" id="3.20.20.450">
    <property type="entry name" value="EAL domain"/>
    <property type="match status" value="1"/>
</dbReference>
<dbReference type="PROSITE" id="PS50112">
    <property type="entry name" value="PAS"/>
    <property type="match status" value="1"/>
</dbReference>
<dbReference type="Pfam" id="PF00563">
    <property type="entry name" value="EAL"/>
    <property type="match status" value="1"/>
</dbReference>
<dbReference type="SUPFAM" id="SSF55785">
    <property type="entry name" value="PYP-like sensor domain (PAS domain)"/>
    <property type="match status" value="3"/>
</dbReference>
<comment type="caution">
    <text evidence="6">The sequence shown here is derived from an EMBL/GenBank/DDBJ whole genome shotgun (WGS) entry which is preliminary data.</text>
</comment>
<dbReference type="InterPro" id="IPR013656">
    <property type="entry name" value="PAS_4"/>
</dbReference>
<dbReference type="Proteomes" id="UP000276634">
    <property type="component" value="Unassembled WGS sequence"/>
</dbReference>
<dbReference type="InterPro" id="IPR043128">
    <property type="entry name" value="Rev_trsase/Diguanyl_cyclase"/>
</dbReference>
<dbReference type="Pfam" id="PF08448">
    <property type="entry name" value="PAS_4"/>
    <property type="match status" value="2"/>
</dbReference>
<dbReference type="NCBIfam" id="TIGR00254">
    <property type="entry name" value="GGDEF"/>
    <property type="match status" value="1"/>
</dbReference>
<evidence type="ECO:0000313" key="6">
    <source>
        <dbReference type="EMBL" id="ROR32605.1"/>
    </source>
</evidence>
<dbReference type="Pfam" id="PF00990">
    <property type="entry name" value="GGDEF"/>
    <property type="match status" value="1"/>
</dbReference>
<dbReference type="FunFam" id="3.30.70.270:FF:000001">
    <property type="entry name" value="Diguanylate cyclase domain protein"/>
    <property type="match status" value="1"/>
</dbReference>
<feature type="domain" description="PAC" evidence="3">
    <location>
        <begin position="66"/>
        <end position="118"/>
    </location>
</feature>
<evidence type="ECO:0000259" key="2">
    <source>
        <dbReference type="PROSITE" id="PS50112"/>
    </source>
</evidence>
<dbReference type="SMART" id="SM00267">
    <property type="entry name" value="GGDEF"/>
    <property type="match status" value="1"/>
</dbReference>
<dbReference type="SMART" id="SM00086">
    <property type="entry name" value="PAC"/>
    <property type="match status" value="3"/>
</dbReference>
<gene>
    <name evidence="6" type="ORF">EDC57_1811</name>
</gene>
<sequence length="947" mass="105399">MASLPRGVLLTDTRGRILYANPAFERMTGYRTAELLGRTPRILKSDETPPTVHEALWRTIATGGTWEGEFRNRRRDGTLYWQATVITPVRDESGRITHYLALAEDVSERRRRDEALVQAAEGVSAQAGRRFLHTAVWYLADTLELDRVLIAALDNGGAPRLQLLAAASRDGDPEPALPQPPQEGGVLARILACGELALSDGAAEAFPDDPLVGAARAALGQAIEDEHGQVIGLLLALGRRAVADPQRAMALVRLTARRAGTELARMRSEDALKAQVRLLRETLERLPDPVVVLDAARRVEWANRRAHALGLDAMDPQAGTARAPVPVDEVRRSGRPLEVEREHEVPGRGVRRLHVSAAPLWNEDGSFRGIVAVARDVTREAAAEEALRGEWRRLVQVLEALPAYVCLVAPDGTVRYGNRHFRERFGEAAGRRYADLFPWRAAQADGRVPTLAVFETDQPVTWETQDPYGRWFEIHSHPFPDPDGQPLVLEVGIDITARKSVERALLARREDLERVAHRDPLTGLPNRILCRDRLFHALQRARRGGEMVAVLFLDLDQFKEINDTLGHDVGDEVLKLVARRLRGCLREGDTIARIGGDEFVMILERISRLDDVAALAQKIIRTVSRPAHVGEHEIRITPSLGIAVYPADHQDPDTLIKYADLAMYRAKREGPGHYQFYTPDLTAEVADRMRLREELRLGLERQEFVLAYQPQARLRDGRLVAVEALVRWQHPTRGLIPPEVFVPVAEQGHLAGPLDRWVLQRACRQAAEWQRDGLSELRMAVNLSDRQFRDAEFVHWLGKTLQRTGADPARLELELQESALMEDPAFAERRLRELRALGVQAVVDDYGSGSSALEVLARMPVTKLKISERLVARLHDEPTAAAACGAAVALGRHLGLQVAAEGIERPDQLTFFQRYEDLLGQGYLIGRPATAEVVAGVLHRGRVGLDT</sequence>
<evidence type="ECO:0000259" key="5">
    <source>
        <dbReference type="PROSITE" id="PS50887"/>
    </source>
</evidence>
<keyword evidence="7" id="KW-1185">Reference proteome</keyword>
<accession>A0A3N1Y1A6</accession>
<feature type="domain" description="PAS" evidence="2">
    <location>
        <begin position="1"/>
        <end position="63"/>
    </location>
</feature>
<dbReference type="InterPro" id="IPR029787">
    <property type="entry name" value="Nucleotide_cyclase"/>
</dbReference>
<feature type="domain" description="PAC" evidence="3">
    <location>
        <begin position="335"/>
        <end position="389"/>
    </location>
</feature>
<dbReference type="Pfam" id="PF13426">
    <property type="entry name" value="PAS_9"/>
    <property type="match status" value="1"/>
</dbReference>
<evidence type="ECO:0000259" key="3">
    <source>
        <dbReference type="PROSITE" id="PS50113"/>
    </source>
</evidence>
<dbReference type="SMART" id="SM00091">
    <property type="entry name" value="PAS"/>
    <property type="match status" value="3"/>
</dbReference>
<dbReference type="RefSeq" id="WP_170165090.1">
    <property type="nucleotide sequence ID" value="NZ_RJVI01000002.1"/>
</dbReference>
<dbReference type="InterPro" id="IPR035919">
    <property type="entry name" value="EAL_sf"/>
</dbReference>
<evidence type="ECO:0000313" key="7">
    <source>
        <dbReference type="Proteomes" id="UP000276634"/>
    </source>
</evidence>
<dbReference type="CDD" id="cd00130">
    <property type="entry name" value="PAS"/>
    <property type="match status" value="2"/>
</dbReference>
<evidence type="ECO:0000256" key="1">
    <source>
        <dbReference type="ARBA" id="ARBA00001946"/>
    </source>
</evidence>
<dbReference type="PROSITE" id="PS50113">
    <property type="entry name" value="PAC"/>
    <property type="match status" value="2"/>
</dbReference>
<dbReference type="CDD" id="cd01948">
    <property type="entry name" value="EAL"/>
    <property type="match status" value="1"/>
</dbReference>
<feature type="domain" description="GGDEF" evidence="5">
    <location>
        <begin position="546"/>
        <end position="679"/>
    </location>
</feature>
<dbReference type="NCBIfam" id="TIGR00229">
    <property type="entry name" value="sensory_box"/>
    <property type="match status" value="1"/>
</dbReference>
<dbReference type="Gene3D" id="3.30.70.270">
    <property type="match status" value="1"/>
</dbReference>
<dbReference type="CDD" id="cd01949">
    <property type="entry name" value="GGDEF"/>
    <property type="match status" value="1"/>
</dbReference>
<comment type="cofactor">
    <cofactor evidence="1">
        <name>Mg(2+)</name>
        <dbReference type="ChEBI" id="CHEBI:18420"/>
    </cofactor>
</comment>
<reference evidence="6 7" key="1">
    <citation type="submission" date="2018-11" db="EMBL/GenBank/DDBJ databases">
        <title>Genomic Encyclopedia of Type Strains, Phase IV (KMG-IV): sequencing the most valuable type-strain genomes for metagenomic binning, comparative biology and taxonomic classification.</title>
        <authorList>
            <person name="Goeker M."/>
        </authorList>
    </citation>
    <scope>NUCLEOTIDE SEQUENCE [LARGE SCALE GENOMIC DNA]</scope>
    <source>
        <strain evidence="6 7">DSM 100275</strain>
    </source>
</reference>
<dbReference type="InterPro" id="IPR000160">
    <property type="entry name" value="GGDEF_dom"/>
</dbReference>
<dbReference type="InterPro" id="IPR000700">
    <property type="entry name" value="PAS-assoc_C"/>
</dbReference>
<dbReference type="InterPro" id="IPR035965">
    <property type="entry name" value="PAS-like_dom_sf"/>
</dbReference>
<dbReference type="InterPro" id="IPR052155">
    <property type="entry name" value="Biofilm_reg_signaling"/>
</dbReference>
<dbReference type="InterPro" id="IPR001633">
    <property type="entry name" value="EAL_dom"/>
</dbReference>
<dbReference type="PROSITE" id="PS50887">
    <property type="entry name" value="GGDEF"/>
    <property type="match status" value="1"/>
</dbReference>
<evidence type="ECO:0000259" key="4">
    <source>
        <dbReference type="PROSITE" id="PS50883"/>
    </source>
</evidence>
<dbReference type="SUPFAM" id="SSF141868">
    <property type="entry name" value="EAL domain-like"/>
    <property type="match status" value="1"/>
</dbReference>
<dbReference type="PROSITE" id="PS50883">
    <property type="entry name" value="EAL"/>
    <property type="match status" value="1"/>
</dbReference>
<dbReference type="SUPFAM" id="SSF55073">
    <property type="entry name" value="Nucleotide cyclase"/>
    <property type="match status" value="1"/>
</dbReference>
<dbReference type="EMBL" id="RJVI01000002">
    <property type="protein sequence ID" value="ROR32605.1"/>
    <property type="molecule type" value="Genomic_DNA"/>
</dbReference>
<proteinExistence type="predicted"/>
<dbReference type="SMART" id="SM00052">
    <property type="entry name" value="EAL"/>
    <property type="match status" value="1"/>
</dbReference>
<organism evidence="6 7">
    <name type="scientific">Inmirania thermothiophila</name>
    <dbReference type="NCBI Taxonomy" id="1750597"/>
    <lineage>
        <taxon>Bacteria</taxon>
        <taxon>Pseudomonadati</taxon>
        <taxon>Pseudomonadota</taxon>
        <taxon>Gammaproteobacteria</taxon>
        <taxon>Chromatiales</taxon>
        <taxon>Ectothiorhodospiraceae</taxon>
        <taxon>Inmirania</taxon>
    </lineage>
</organism>
<dbReference type="InterPro" id="IPR001610">
    <property type="entry name" value="PAC"/>
</dbReference>
<dbReference type="PANTHER" id="PTHR44757">
    <property type="entry name" value="DIGUANYLATE CYCLASE DGCP"/>
    <property type="match status" value="1"/>
</dbReference>
<dbReference type="GO" id="GO:0003824">
    <property type="term" value="F:catalytic activity"/>
    <property type="evidence" value="ECO:0007669"/>
    <property type="project" value="UniProtKB-ARBA"/>
</dbReference>
<feature type="domain" description="EAL" evidence="4">
    <location>
        <begin position="688"/>
        <end position="942"/>
    </location>
</feature>
<dbReference type="PANTHER" id="PTHR44757:SF2">
    <property type="entry name" value="BIOFILM ARCHITECTURE MAINTENANCE PROTEIN MBAA"/>
    <property type="match status" value="1"/>
</dbReference>
<protein>
    <submittedName>
        <fullName evidence="6">PAS domain S-box-containing protein/diguanylate cyclase (GGDEF)-like protein</fullName>
    </submittedName>
</protein>
<dbReference type="AlphaFoldDB" id="A0A3N1Y1A6"/>
<dbReference type="Gene3D" id="3.30.450.20">
    <property type="entry name" value="PAS domain"/>
    <property type="match status" value="3"/>
</dbReference>
<dbReference type="SUPFAM" id="SSF55781">
    <property type="entry name" value="GAF domain-like"/>
    <property type="match status" value="1"/>
</dbReference>
<dbReference type="InterPro" id="IPR000014">
    <property type="entry name" value="PAS"/>
</dbReference>